<reference evidence="2 3" key="1">
    <citation type="submission" date="2016-01" db="EMBL/GenBank/DDBJ databases">
        <title>The new phylogeny of the genus Mycobacterium.</title>
        <authorList>
            <person name="Tarcisio F."/>
            <person name="Conor M."/>
            <person name="Antonella G."/>
            <person name="Elisabetta G."/>
            <person name="Giulia F.S."/>
            <person name="Sara T."/>
            <person name="Anna F."/>
            <person name="Clotilde B."/>
            <person name="Roberto B."/>
            <person name="Veronica D.S."/>
            <person name="Fabio R."/>
            <person name="Monica P."/>
            <person name="Olivier J."/>
            <person name="Enrico T."/>
            <person name="Nicola S."/>
        </authorList>
    </citation>
    <scope>NUCLEOTIDE SEQUENCE [LARGE SCALE GENOMIC DNA]</scope>
    <source>
        <strain evidence="2 3">DSM 44803</strain>
    </source>
</reference>
<dbReference type="Proteomes" id="UP000193781">
    <property type="component" value="Unassembled WGS sequence"/>
</dbReference>
<evidence type="ECO:0000313" key="3">
    <source>
        <dbReference type="Proteomes" id="UP000193781"/>
    </source>
</evidence>
<sequence>MRGIVCAVCGAGFSARSDAVYCSSACRQKAHRARTARRTAVLRETLRRSSGMGRGTYSDSPRSPEPSVASSIQRARQQLDRTRELCRVSELRLQESDAIRQAALEKWAARSAATMSDTERALWRGN</sequence>
<evidence type="ECO:0000313" key="2">
    <source>
        <dbReference type="EMBL" id="ORW15270.1"/>
    </source>
</evidence>
<dbReference type="EMBL" id="LQPH01000173">
    <property type="protein sequence ID" value="ORW15270.1"/>
    <property type="molecule type" value="Genomic_DNA"/>
</dbReference>
<name>A0A1X1YW28_9MYCO</name>
<dbReference type="AlphaFoldDB" id="A0A1X1YW28"/>
<dbReference type="OrthoDB" id="4641924at2"/>
<keyword evidence="3" id="KW-1185">Reference proteome</keyword>
<accession>A0A1X1YW28</accession>
<feature type="region of interest" description="Disordered" evidence="1">
    <location>
        <begin position="47"/>
        <end position="76"/>
    </location>
</feature>
<evidence type="ECO:0000256" key="1">
    <source>
        <dbReference type="SAM" id="MobiDB-lite"/>
    </source>
</evidence>
<organism evidence="2 3">
    <name type="scientific">Mycobacterium nebraskense</name>
    <dbReference type="NCBI Taxonomy" id="244292"/>
    <lineage>
        <taxon>Bacteria</taxon>
        <taxon>Bacillati</taxon>
        <taxon>Actinomycetota</taxon>
        <taxon>Actinomycetes</taxon>
        <taxon>Mycobacteriales</taxon>
        <taxon>Mycobacteriaceae</taxon>
        <taxon>Mycobacterium</taxon>
    </lineage>
</organism>
<comment type="caution">
    <text evidence="2">The sequence shown here is derived from an EMBL/GenBank/DDBJ whole genome shotgun (WGS) entry which is preliminary data.</text>
</comment>
<gene>
    <name evidence="2" type="ORF">AWC17_17700</name>
</gene>
<proteinExistence type="predicted"/>
<protein>
    <submittedName>
        <fullName evidence="2">Uncharacterized protein</fullName>
    </submittedName>
</protein>